<comment type="caution">
    <text evidence="3">The sequence shown here is derived from an EMBL/GenBank/DDBJ whole genome shotgun (WGS) entry which is preliminary data.</text>
</comment>
<proteinExistence type="predicted"/>
<feature type="compositionally biased region" description="Basic and acidic residues" evidence="1">
    <location>
        <begin position="331"/>
        <end position="347"/>
    </location>
</feature>
<gene>
    <name evidence="3" type="ORF">NH14_000315</name>
</gene>
<keyword evidence="2" id="KW-1133">Transmembrane helix</keyword>
<keyword evidence="4" id="KW-1185">Reference proteome</keyword>
<evidence type="ECO:0000256" key="1">
    <source>
        <dbReference type="SAM" id="MobiDB-lite"/>
    </source>
</evidence>
<accession>A0A8T6Z358</accession>
<feature type="region of interest" description="Disordered" evidence="1">
    <location>
        <begin position="310"/>
        <end position="371"/>
    </location>
</feature>
<dbReference type="AlphaFoldDB" id="A0A8T6Z358"/>
<feature type="compositionally biased region" description="Low complexity" evidence="1">
    <location>
        <begin position="145"/>
        <end position="154"/>
    </location>
</feature>
<protein>
    <submittedName>
        <fullName evidence="3">Uncharacterized protein</fullName>
    </submittedName>
</protein>
<reference evidence="3" key="2">
    <citation type="submission" date="2020-04" db="EMBL/GenBank/DDBJ databases">
        <authorList>
            <person name="Alexandrino P."/>
            <person name="Mendonca T."/>
            <person name="Guaman L."/>
            <person name="Cherix J."/>
            <person name="Lozano-Sakalauskas G."/>
            <person name="Fujita A."/>
            <person name="Filho E.R."/>
            <person name="Long P."/>
            <person name="Padilla G."/>
            <person name="Taciro M.K."/>
            <person name="Gomez J.G."/>
            <person name="Silva L.F."/>
            <person name="Torres M."/>
        </authorList>
    </citation>
    <scope>NUCLEOTIDE SEQUENCE</scope>
    <source>
        <strain evidence="3">LMG 19450</strain>
    </source>
</reference>
<evidence type="ECO:0000256" key="2">
    <source>
        <dbReference type="SAM" id="Phobius"/>
    </source>
</evidence>
<keyword evidence="2" id="KW-0812">Transmembrane</keyword>
<feature type="compositionally biased region" description="Polar residues" evidence="1">
    <location>
        <begin position="352"/>
        <end position="365"/>
    </location>
</feature>
<evidence type="ECO:0000313" key="3">
    <source>
        <dbReference type="EMBL" id="NLP59616.1"/>
    </source>
</evidence>
<feature type="compositionally biased region" description="Basic and acidic residues" evidence="1">
    <location>
        <begin position="40"/>
        <end position="53"/>
    </location>
</feature>
<sequence>MNTGRAARSASSRRRSPAPSADTDAAQPADAQAGAPMLDLFDKETEPALEHEAAGAAYDSQAAPAHEKAAEPTADAVSADGKPNDSGDPVTARAQDEAPEPAVAAGTDAPEPHEPAGTQASAVPASDLTDTQRQGEAMATIVALAATQADASPQPATPAAPKQPEPSPEPSPEPLAGALASGHSYAPTSATGNTARMISAVHAADVGPVVHSQAPERATAALPAEIVAAISAQTAAQTRRTKWMLSAAVAALVVTAGVAIAQTLLLASLSADATAQQQRLDVLMQNQQTALDNLASRLAALTAVAPAAAATAPATAPTGAAREPESPTPPRRPERTAKTQKSTEKTAAHTAGSKSSRTHTQSATRQAAAKN</sequence>
<feature type="compositionally biased region" description="Low complexity" evidence="1">
    <location>
        <begin position="1"/>
        <end position="10"/>
    </location>
</feature>
<keyword evidence="2" id="KW-0472">Membrane</keyword>
<dbReference type="Proteomes" id="UP000030460">
    <property type="component" value="Unassembled WGS sequence"/>
</dbReference>
<dbReference type="EMBL" id="JTDB02000001">
    <property type="protein sequence ID" value="NLP59616.1"/>
    <property type="molecule type" value="Genomic_DNA"/>
</dbReference>
<feature type="region of interest" description="Disordered" evidence="1">
    <location>
        <begin position="1"/>
        <end position="190"/>
    </location>
</feature>
<feature type="transmembrane region" description="Helical" evidence="2">
    <location>
        <begin position="243"/>
        <end position="269"/>
    </location>
</feature>
<feature type="compositionally biased region" description="Low complexity" evidence="1">
    <location>
        <begin position="17"/>
        <end position="36"/>
    </location>
</feature>
<dbReference type="RefSeq" id="WP_035530165.1">
    <property type="nucleotide sequence ID" value="NZ_CADFGF010000004.1"/>
</dbReference>
<reference evidence="3" key="1">
    <citation type="journal article" date="2015" name="Genome Announc.">
        <title>Draft Genome Sequence of the Polyhydroxyalkanoate-Producing Bacterium Burkholderia sacchari LMG 19450 Isolated from Brazilian Sugarcane Plantation Soil.</title>
        <authorList>
            <person name="Alexandrino P.M."/>
            <person name="Mendonca T.T."/>
            <person name="Guaman Bautista L.P."/>
            <person name="Cherix J."/>
            <person name="Lozano-Sakalauskas G.C."/>
            <person name="Fujita A."/>
            <person name="Ramos Filho E."/>
            <person name="Long P."/>
            <person name="Padilla G."/>
            <person name="Taciro M.K."/>
            <person name="Gomez J.G."/>
            <person name="Silva L.F."/>
        </authorList>
    </citation>
    <scope>NUCLEOTIDE SEQUENCE</scope>
    <source>
        <strain evidence="3">LMG 19450</strain>
    </source>
</reference>
<name>A0A8T6Z358_9BURK</name>
<feature type="compositionally biased region" description="Low complexity" evidence="1">
    <location>
        <begin position="310"/>
        <end position="321"/>
    </location>
</feature>
<dbReference type="OrthoDB" id="10003487at2"/>
<feature type="compositionally biased region" description="Pro residues" evidence="1">
    <location>
        <begin position="155"/>
        <end position="173"/>
    </location>
</feature>
<organism evidence="3 4">
    <name type="scientific">Paraburkholderia sacchari</name>
    <dbReference type="NCBI Taxonomy" id="159450"/>
    <lineage>
        <taxon>Bacteria</taxon>
        <taxon>Pseudomonadati</taxon>
        <taxon>Pseudomonadota</taxon>
        <taxon>Betaproteobacteria</taxon>
        <taxon>Burkholderiales</taxon>
        <taxon>Burkholderiaceae</taxon>
        <taxon>Paraburkholderia</taxon>
    </lineage>
</organism>
<evidence type="ECO:0000313" key="4">
    <source>
        <dbReference type="Proteomes" id="UP000030460"/>
    </source>
</evidence>